<dbReference type="RefSeq" id="WP_066619822.1">
    <property type="nucleotide sequence ID" value="NZ_FQXL01000069.1"/>
</dbReference>
<dbReference type="EMBL" id="LWAE01000001">
    <property type="protein sequence ID" value="KZL94371.1"/>
    <property type="molecule type" value="Genomic_DNA"/>
</dbReference>
<sequence length="78" mass="9176">MRKLKEKDLYCIAKHIQEFVKTNWCKDKDSKQACYDCNFNQDCTKNGFTDLDSFDKLEKITGVKISFSLLKNKNSLEE</sequence>
<organism evidence="1 2">
    <name type="scientific">Clostridium magnum DSM 2767</name>
    <dbReference type="NCBI Taxonomy" id="1121326"/>
    <lineage>
        <taxon>Bacteria</taxon>
        <taxon>Bacillati</taxon>
        <taxon>Bacillota</taxon>
        <taxon>Clostridia</taxon>
        <taxon>Eubacteriales</taxon>
        <taxon>Clostridiaceae</taxon>
        <taxon>Clostridium</taxon>
    </lineage>
</organism>
<accession>A0A162UX23</accession>
<evidence type="ECO:0000313" key="2">
    <source>
        <dbReference type="Proteomes" id="UP000076603"/>
    </source>
</evidence>
<evidence type="ECO:0000313" key="1">
    <source>
        <dbReference type="EMBL" id="KZL94371.1"/>
    </source>
</evidence>
<comment type="caution">
    <text evidence="1">The sequence shown here is derived from an EMBL/GenBank/DDBJ whole genome shotgun (WGS) entry which is preliminary data.</text>
</comment>
<dbReference type="Proteomes" id="UP000076603">
    <property type="component" value="Unassembled WGS sequence"/>
</dbReference>
<dbReference type="PATRIC" id="fig|1121326.3.peg.1394"/>
<gene>
    <name evidence="1" type="ORF">CLMAG_14240</name>
</gene>
<name>A0A162UX23_9CLOT</name>
<protein>
    <submittedName>
        <fullName evidence="1">Uncharacterized protein</fullName>
    </submittedName>
</protein>
<dbReference type="AlphaFoldDB" id="A0A162UX23"/>
<reference evidence="1 2" key="1">
    <citation type="submission" date="2016-04" db="EMBL/GenBank/DDBJ databases">
        <title>Genome sequence of Clostridium magnum DSM 2767.</title>
        <authorList>
            <person name="Poehlein A."/>
            <person name="Uhlig R."/>
            <person name="Fischer R."/>
            <person name="Bahl H."/>
            <person name="Daniel R."/>
        </authorList>
    </citation>
    <scope>NUCLEOTIDE SEQUENCE [LARGE SCALE GENOMIC DNA]</scope>
    <source>
        <strain evidence="1 2">DSM 2767</strain>
    </source>
</reference>
<dbReference type="OrthoDB" id="1957974at2"/>
<dbReference type="STRING" id="1121326.CLMAG_14240"/>
<proteinExistence type="predicted"/>
<keyword evidence="2" id="KW-1185">Reference proteome</keyword>